<protein>
    <submittedName>
        <fullName evidence="1">Uncharacterized protein</fullName>
    </submittedName>
</protein>
<dbReference type="Proteomes" id="UP000094336">
    <property type="component" value="Unassembled WGS sequence"/>
</dbReference>
<evidence type="ECO:0000313" key="1">
    <source>
        <dbReference type="EMBL" id="ODQ82627.1"/>
    </source>
</evidence>
<keyword evidence="2" id="KW-1185">Reference proteome</keyword>
<gene>
    <name evidence="1" type="ORF">BABINDRAFT_74213</name>
</gene>
<evidence type="ECO:0000313" key="2">
    <source>
        <dbReference type="Proteomes" id="UP000094336"/>
    </source>
</evidence>
<dbReference type="GeneID" id="30150479"/>
<name>A0A1E3QZW5_9ASCO</name>
<dbReference type="AlphaFoldDB" id="A0A1E3QZW5"/>
<sequence length="70" mass="7716">MDRGVIVPLANTSGVNLIPACRNRAMNDRRSVPRRGGEKVRCVANSESEPAGVSRFYYSGKNLLCSYQNI</sequence>
<proteinExistence type="predicted"/>
<dbReference type="EMBL" id="KV454426">
    <property type="protein sequence ID" value="ODQ82627.1"/>
    <property type="molecule type" value="Genomic_DNA"/>
</dbReference>
<organism evidence="1 2">
    <name type="scientific">Babjeviella inositovora NRRL Y-12698</name>
    <dbReference type="NCBI Taxonomy" id="984486"/>
    <lineage>
        <taxon>Eukaryota</taxon>
        <taxon>Fungi</taxon>
        <taxon>Dikarya</taxon>
        <taxon>Ascomycota</taxon>
        <taxon>Saccharomycotina</taxon>
        <taxon>Pichiomycetes</taxon>
        <taxon>Serinales incertae sedis</taxon>
        <taxon>Babjeviella</taxon>
    </lineage>
</organism>
<accession>A0A1E3QZW5</accession>
<dbReference type="RefSeq" id="XP_018987955.1">
    <property type="nucleotide sequence ID" value="XM_019132626.1"/>
</dbReference>
<reference evidence="2" key="1">
    <citation type="submission" date="2016-05" db="EMBL/GenBank/DDBJ databases">
        <title>Comparative genomics of biotechnologically important yeasts.</title>
        <authorList>
            <consortium name="DOE Joint Genome Institute"/>
            <person name="Riley R."/>
            <person name="Haridas S."/>
            <person name="Wolfe K.H."/>
            <person name="Lopes M.R."/>
            <person name="Hittinger C.T."/>
            <person name="Goker M."/>
            <person name="Salamov A."/>
            <person name="Wisecaver J."/>
            <person name="Long T.M."/>
            <person name="Aerts A.L."/>
            <person name="Barry K."/>
            <person name="Choi C."/>
            <person name="Clum A."/>
            <person name="Coughlan A.Y."/>
            <person name="Deshpande S."/>
            <person name="Douglass A.P."/>
            <person name="Hanson S.J."/>
            <person name="Klenk H.-P."/>
            <person name="Labutti K."/>
            <person name="Lapidus A."/>
            <person name="Lindquist E."/>
            <person name="Lipzen A."/>
            <person name="Meier-Kolthoff J.P."/>
            <person name="Ohm R.A."/>
            <person name="Otillar R.P."/>
            <person name="Pangilinan J."/>
            <person name="Peng Y."/>
            <person name="Rokas A."/>
            <person name="Rosa C.A."/>
            <person name="Scheuner C."/>
            <person name="Sibirny A.A."/>
            <person name="Slot J.C."/>
            <person name="Stielow J.B."/>
            <person name="Sun H."/>
            <person name="Kurtzman C.P."/>
            <person name="Blackwell M."/>
            <person name="Grigoriev I.V."/>
            <person name="Jeffries T.W."/>
        </authorList>
    </citation>
    <scope>NUCLEOTIDE SEQUENCE [LARGE SCALE GENOMIC DNA]</scope>
    <source>
        <strain evidence="2">NRRL Y-12698</strain>
    </source>
</reference>